<organism evidence="1 2">
    <name type="scientific">Gordonia humi</name>
    <dbReference type="NCBI Taxonomy" id="686429"/>
    <lineage>
        <taxon>Bacteria</taxon>
        <taxon>Bacillati</taxon>
        <taxon>Actinomycetota</taxon>
        <taxon>Actinomycetes</taxon>
        <taxon>Mycobacteriales</taxon>
        <taxon>Gordoniaceae</taxon>
        <taxon>Gordonia</taxon>
    </lineage>
</organism>
<comment type="caution">
    <text evidence="1">The sequence shown here is derived from an EMBL/GenBank/DDBJ whole genome shotgun (WGS) entry which is preliminary data.</text>
</comment>
<proteinExistence type="predicted"/>
<dbReference type="Proteomes" id="UP000551501">
    <property type="component" value="Unassembled WGS sequence"/>
</dbReference>
<reference evidence="1 2" key="1">
    <citation type="submission" date="2020-08" db="EMBL/GenBank/DDBJ databases">
        <title>Sequencing the genomes of 1000 actinobacteria strains.</title>
        <authorList>
            <person name="Klenk H.-P."/>
        </authorList>
    </citation>
    <scope>NUCLEOTIDE SEQUENCE [LARGE SCALE GENOMIC DNA]</scope>
    <source>
        <strain evidence="1 2">DSM 45298</strain>
    </source>
</reference>
<protein>
    <submittedName>
        <fullName evidence="1">Uncharacterized protein</fullName>
    </submittedName>
</protein>
<sequence length="211" mass="23270">MSEEMPVDGINSQEFLQVGFEGNLPSQLADLRSLVSDFTFAQNCVTAYLNSGKLNCDEESQQIVAKSLWTSAAIAYRRGFTTGKAQLVPQGSRLKITEGWYQSLTPEYKEAHDDLLEIANRQIAHHTGKHDQYKILAFLTPPPMPRAVVGTGVLSASLAAPTEERLRQLGELCQSLIVGLEDRFKVVSAEFDEHLASRDLDDLYRAANGGV</sequence>
<keyword evidence="2" id="KW-1185">Reference proteome</keyword>
<name>A0A840EYK3_9ACTN</name>
<evidence type="ECO:0000313" key="2">
    <source>
        <dbReference type="Proteomes" id="UP000551501"/>
    </source>
</evidence>
<dbReference type="RefSeq" id="WP_183369295.1">
    <property type="nucleotide sequence ID" value="NZ_BAABHL010000009.1"/>
</dbReference>
<dbReference type="AlphaFoldDB" id="A0A840EYK3"/>
<accession>A0A840EYK3</accession>
<dbReference type="EMBL" id="JACIFP010000001">
    <property type="protein sequence ID" value="MBB4134069.1"/>
    <property type="molecule type" value="Genomic_DNA"/>
</dbReference>
<evidence type="ECO:0000313" key="1">
    <source>
        <dbReference type="EMBL" id="MBB4134069.1"/>
    </source>
</evidence>
<gene>
    <name evidence="1" type="ORF">BKA16_000621</name>
</gene>